<dbReference type="EMBL" id="CAJNOL010000507">
    <property type="protein sequence ID" value="CAF1095487.1"/>
    <property type="molecule type" value="Genomic_DNA"/>
</dbReference>
<feature type="domain" description="U-box" evidence="2">
    <location>
        <begin position="11"/>
        <end position="85"/>
    </location>
</feature>
<evidence type="ECO:0000256" key="1">
    <source>
        <dbReference type="SAM" id="Phobius"/>
    </source>
</evidence>
<sequence>MENEVAQDEEVDYADIFCPITREIYRDPVRAADGFVYERDAITKWILQTGTSPFTRQPLKIDELKPDNKRRLLVHRRRQLTVGYDACNSTISLSSLRQVPTPVDQVDPITTSDRTYRDRVKFKKHIFQIVLLIIAVSITIGPILGMAVGLTSETSIDVISVYTSEINATSPIFTPIGLTTNYPYEENQINVSKSGSYIFTSSSSFGIDAYLPLRFGGCYYH</sequence>
<feature type="transmembrane region" description="Helical" evidence="1">
    <location>
        <begin position="126"/>
        <end position="150"/>
    </location>
</feature>
<dbReference type="CDD" id="cd16655">
    <property type="entry name" value="RING-Ubox_WDSUB1-like"/>
    <property type="match status" value="1"/>
</dbReference>
<dbReference type="SUPFAM" id="SSF57850">
    <property type="entry name" value="RING/U-box"/>
    <property type="match status" value="1"/>
</dbReference>
<proteinExistence type="predicted"/>
<dbReference type="GO" id="GO:0016567">
    <property type="term" value="P:protein ubiquitination"/>
    <property type="evidence" value="ECO:0007669"/>
    <property type="project" value="InterPro"/>
</dbReference>
<dbReference type="PANTHER" id="PTHR46573">
    <property type="entry name" value="WD REPEAT, SAM AND U-BOX DOMAIN-CONTAINING PROTEIN 1"/>
    <property type="match status" value="1"/>
</dbReference>
<dbReference type="AlphaFoldDB" id="A0A815DKL4"/>
<dbReference type="PROSITE" id="PS51698">
    <property type="entry name" value="U_BOX"/>
    <property type="match status" value="1"/>
</dbReference>
<comment type="caution">
    <text evidence="4">The sequence shown here is derived from an EMBL/GenBank/DDBJ whole genome shotgun (WGS) entry which is preliminary data.</text>
</comment>
<dbReference type="InterPro" id="IPR052085">
    <property type="entry name" value="WD-SAM-U-box"/>
</dbReference>
<dbReference type="Gene3D" id="3.30.40.10">
    <property type="entry name" value="Zinc/RING finger domain, C3HC4 (zinc finger)"/>
    <property type="match status" value="1"/>
</dbReference>
<keyword evidence="6" id="KW-1185">Reference proteome</keyword>
<evidence type="ECO:0000313" key="5">
    <source>
        <dbReference type="Proteomes" id="UP000663854"/>
    </source>
</evidence>
<dbReference type="Proteomes" id="UP000663854">
    <property type="component" value="Unassembled WGS sequence"/>
</dbReference>
<reference evidence="4" key="1">
    <citation type="submission" date="2021-02" db="EMBL/GenBank/DDBJ databases">
        <authorList>
            <person name="Nowell W R."/>
        </authorList>
    </citation>
    <scope>NUCLEOTIDE SEQUENCE</scope>
</reference>
<name>A0A815DKL4_9BILA</name>
<accession>A0A815DKL4</accession>
<dbReference type="GO" id="GO:0004842">
    <property type="term" value="F:ubiquitin-protein transferase activity"/>
    <property type="evidence" value="ECO:0007669"/>
    <property type="project" value="InterPro"/>
</dbReference>
<dbReference type="Pfam" id="PF04564">
    <property type="entry name" value="U-box"/>
    <property type="match status" value="1"/>
</dbReference>
<dbReference type="InterPro" id="IPR013083">
    <property type="entry name" value="Znf_RING/FYVE/PHD"/>
</dbReference>
<keyword evidence="1" id="KW-1133">Transmembrane helix</keyword>
<evidence type="ECO:0000259" key="2">
    <source>
        <dbReference type="PROSITE" id="PS51698"/>
    </source>
</evidence>
<dbReference type="SMART" id="SM00504">
    <property type="entry name" value="Ubox"/>
    <property type="match status" value="1"/>
</dbReference>
<dbReference type="EMBL" id="CAJNOH010002559">
    <property type="protein sequence ID" value="CAF1299554.1"/>
    <property type="molecule type" value="Genomic_DNA"/>
</dbReference>
<gene>
    <name evidence="3" type="ORF">JXQ802_LOCUS18924</name>
    <name evidence="4" type="ORF">PYM288_LOCUS29839</name>
</gene>
<dbReference type="Proteomes" id="UP000663870">
    <property type="component" value="Unassembled WGS sequence"/>
</dbReference>
<organism evidence="4 5">
    <name type="scientific">Rotaria sordida</name>
    <dbReference type="NCBI Taxonomy" id="392033"/>
    <lineage>
        <taxon>Eukaryota</taxon>
        <taxon>Metazoa</taxon>
        <taxon>Spiralia</taxon>
        <taxon>Gnathifera</taxon>
        <taxon>Rotifera</taxon>
        <taxon>Eurotatoria</taxon>
        <taxon>Bdelloidea</taxon>
        <taxon>Philodinida</taxon>
        <taxon>Philodinidae</taxon>
        <taxon>Rotaria</taxon>
    </lineage>
</organism>
<protein>
    <recommendedName>
        <fullName evidence="2">U-box domain-containing protein</fullName>
    </recommendedName>
</protein>
<dbReference type="InterPro" id="IPR003613">
    <property type="entry name" value="Ubox_domain"/>
</dbReference>
<keyword evidence="1" id="KW-0472">Membrane</keyword>
<evidence type="ECO:0000313" key="3">
    <source>
        <dbReference type="EMBL" id="CAF1095487.1"/>
    </source>
</evidence>
<evidence type="ECO:0000313" key="4">
    <source>
        <dbReference type="EMBL" id="CAF1299554.1"/>
    </source>
</evidence>
<keyword evidence="1" id="KW-0812">Transmembrane</keyword>
<dbReference type="PANTHER" id="PTHR46573:SF1">
    <property type="entry name" value="WD REPEAT, SAM AND U-BOX DOMAIN-CONTAINING PROTEIN 1"/>
    <property type="match status" value="1"/>
</dbReference>
<evidence type="ECO:0000313" key="6">
    <source>
        <dbReference type="Proteomes" id="UP000663870"/>
    </source>
</evidence>